<reference evidence="1" key="2">
    <citation type="submission" date="2015-03" db="EMBL/GenBank/DDBJ databases">
        <authorList>
            <person name="Chow C.-E.T."/>
            <person name="Winget D.M."/>
            <person name="White R.A.III."/>
            <person name="Hallam S.J."/>
            <person name="Suttle C.A."/>
        </authorList>
    </citation>
    <scope>NUCLEOTIDE SEQUENCE</scope>
    <source>
        <strain evidence="1">H4084972</strain>
    </source>
</reference>
<evidence type="ECO:0000313" key="1">
    <source>
        <dbReference type="EMBL" id="AKH47361.1"/>
    </source>
</evidence>
<protein>
    <submittedName>
        <fullName evidence="1">Uncharacterized protein</fullName>
    </submittedName>
</protein>
<name>A0A0F7L8N2_9VIRU</name>
<dbReference type="EMBL" id="KR029592">
    <property type="protein sequence ID" value="AKH47361.1"/>
    <property type="molecule type" value="Genomic_DNA"/>
</dbReference>
<organism evidence="1">
    <name type="scientific">uncultured marine virus</name>
    <dbReference type="NCBI Taxonomy" id="186617"/>
    <lineage>
        <taxon>Viruses</taxon>
        <taxon>environmental samples</taxon>
    </lineage>
</organism>
<sequence length="93" mass="10584">MDLPQKGLVIAKRLNTKETEAGINVNDLEYIYSSDKIENIIHYLCKLPGNRLSWMIVAKFERNEAGGLDYSDGREAVHFLKAIQQHIGNKLII</sequence>
<reference evidence="1" key="1">
    <citation type="journal article" date="2015" name="Front. Microbiol.">
        <title>Combining genomic sequencing methods to explore viral diversity and reveal potential virus-host interactions.</title>
        <authorList>
            <person name="Chow C.E."/>
            <person name="Winget D.M."/>
            <person name="White R.A.III."/>
            <person name="Hallam S.J."/>
            <person name="Suttle C.A."/>
        </authorList>
    </citation>
    <scope>NUCLEOTIDE SEQUENCE</scope>
    <source>
        <strain evidence="1">H4084972</strain>
    </source>
</reference>
<accession>A0A0F7L8N2</accession>
<proteinExistence type="predicted"/>